<dbReference type="EMBL" id="BAABFL010000481">
    <property type="protein sequence ID" value="GAA4652859.1"/>
    <property type="molecule type" value="Genomic_DNA"/>
</dbReference>
<name>A0ABP8VBU0_9GAMM</name>
<reference evidence="5" key="1">
    <citation type="journal article" date="2019" name="Int. J. Syst. Evol. Microbiol.">
        <title>The Global Catalogue of Microorganisms (GCM) 10K type strain sequencing project: providing services to taxonomists for standard genome sequencing and annotation.</title>
        <authorList>
            <consortium name="The Broad Institute Genomics Platform"/>
            <consortium name="The Broad Institute Genome Sequencing Center for Infectious Disease"/>
            <person name="Wu L."/>
            <person name="Ma J."/>
        </authorList>
    </citation>
    <scope>NUCLEOTIDE SEQUENCE [LARGE SCALE GENOMIC DNA]</scope>
    <source>
        <strain evidence="5">JCM 17805</strain>
    </source>
</reference>
<evidence type="ECO:0000313" key="4">
    <source>
        <dbReference type="EMBL" id="GAA4652859.1"/>
    </source>
</evidence>
<accession>A0ABP8VBU0</accession>
<dbReference type="PROSITE" id="PS50102">
    <property type="entry name" value="RRM"/>
    <property type="match status" value="1"/>
</dbReference>
<feature type="domain" description="RRM" evidence="3">
    <location>
        <begin position="4"/>
        <end position="81"/>
    </location>
</feature>
<dbReference type="InterPro" id="IPR035979">
    <property type="entry name" value="RBD_domain_sf"/>
</dbReference>
<dbReference type="Pfam" id="PF00076">
    <property type="entry name" value="RRM_1"/>
    <property type="match status" value="1"/>
</dbReference>
<dbReference type="InterPro" id="IPR000504">
    <property type="entry name" value="RRM_dom"/>
</dbReference>
<evidence type="ECO:0000256" key="1">
    <source>
        <dbReference type="ARBA" id="ARBA00022884"/>
    </source>
</evidence>
<dbReference type="PANTHER" id="PTHR48027">
    <property type="entry name" value="HETEROGENEOUS NUCLEAR RIBONUCLEOPROTEIN 87F-RELATED"/>
    <property type="match status" value="1"/>
</dbReference>
<comment type="caution">
    <text evidence="4">The sequence shown here is derived from an EMBL/GenBank/DDBJ whole genome shotgun (WGS) entry which is preliminary data.</text>
</comment>
<feature type="region of interest" description="Disordered" evidence="2">
    <location>
        <begin position="80"/>
        <end position="101"/>
    </location>
</feature>
<keyword evidence="5" id="KW-1185">Reference proteome</keyword>
<keyword evidence="1" id="KW-0694">RNA-binding</keyword>
<sequence length="101" mass="11068">MQQNKLFVGNLAFSSSEQDLEAVFGQFGELQEVKIIMDRETGRSRGFGFVSFVDASDAEAALAANGQNVGGRDLRVNFATERTGGNGGRRDNNRGGFERRY</sequence>
<dbReference type="RefSeq" id="WP_345199551.1">
    <property type="nucleotide sequence ID" value="NZ_BAABFL010000481.1"/>
</dbReference>
<feature type="compositionally biased region" description="Basic and acidic residues" evidence="2">
    <location>
        <begin position="88"/>
        <end position="101"/>
    </location>
</feature>
<protein>
    <submittedName>
        <fullName evidence="4">RNA-binding protein</fullName>
    </submittedName>
</protein>
<dbReference type="InterPro" id="IPR052462">
    <property type="entry name" value="SLIRP/GR-RBP-like"/>
</dbReference>
<gene>
    <name evidence="4" type="ORF">GCM10023116_51430</name>
</gene>
<organism evidence="4 5">
    <name type="scientific">Kistimonas scapharcae</name>
    <dbReference type="NCBI Taxonomy" id="1036133"/>
    <lineage>
        <taxon>Bacteria</taxon>
        <taxon>Pseudomonadati</taxon>
        <taxon>Pseudomonadota</taxon>
        <taxon>Gammaproteobacteria</taxon>
        <taxon>Oceanospirillales</taxon>
        <taxon>Endozoicomonadaceae</taxon>
        <taxon>Kistimonas</taxon>
    </lineage>
</organism>
<evidence type="ECO:0000256" key="2">
    <source>
        <dbReference type="SAM" id="MobiDB-lite"/>
    </source>
</evidence>
<dbReference type="Proteomes" id="UP001500604">
    <property type="component" value="Unassembled WGS sequence"/>
</dbReference>
<dbReference type="SUPFAM" id="SSF54928">
    <property type="entry name" value="RNA-binding domain, RBD"/>
    <property type="match status" value="1"/>
</dbReference>
<dbReference type="InterPro" id="IPR012677">
    <property type="entry name" value="Nucleotide-bd_a/b_plait_sf"/>
</dbReference>
<evidence type="ECO:0000259" key="3">
    <source>
        <dbReference type="PROSITE" id="PS50102"/>
    </source>
</evidence>
<proteinExistence type="predicted"/>
<dbReference type="SMART" id="SM00360">
    <property type="entry name" value="RRM"/>
    <property type="match status" value="1"/>
</dbReference>
<evidence type="ECO:0000313" key="5">
    <source>
        <dbReference type="Proteomes" id="UP001500604"/>
    </source>
</evidence>
<dbReference type="Gene3D" id="3.30.70.330">
    <property type="match status" value="1"/>
</dbReference>